<protein>
    <recommendedName>
        <fullName evidence="4">DUF4760 domain-containing protein</fullName>
    </recommendedName>
</protein>
<evidence type="ECO:0000313" key="3">
    <source>
        <dbReference type="Proteomes" id="UP000254266"/>
    </source>
</evidence>
<proteinExistence type="predicted"/>
<dbReference type="EMBL" id="QFXC01000014">
    <property type="protein sequence ID" value="RDH80780.1"/>
    <property type="molecule type" value="Genomic_DNA"/>
</dbReference>
<keyword evidence="1" id="KW-0472">Membrane</keyword>
<gene>
    <name evidence="2" type="ORF">DIZ80_17305</name>
</gene>
<dbReference type="Proteomes" id="UP000254266">
    <property type="component" value="Unassembled WGS sequence"/>
</dbReference>
<keyword evidence="1" id="KW-0812">Transmembrane</keyword>
<reference evidence="2 3" key="1">
    <citation type="journal article" date="2018" name="ISME J.">
        <title>Endosymbiont genomes yield clues of tubeworm success.</title>
        <authorList>
            <person name="Li Y."/>
            <person name="Liles M.R."/>
            <person name="Halanych K.M."/>
        </authorList>
    </citation>
    <scope>NUCLEOTIDE SEQUENCE [LARGE SCALE GENOMIC DNA]</scope>
    <source>
        <strain evidence="2">A1464</strain>
    </source>
</reference>
<evidence type="ECO:0008006" key="4">
    <source>
        <dbReference type="Google" id="ProtNLM"/>
    </source>
</evidence>
<comment type="caution">
    <text evidence="2">The sequence shown here is derived from an EMBL/GenBank/DDBJ whole genome shotgun (WGS) entry which is preliminary data.</text>
</comment>
<organism evidence="2 3">
    <name type="scientific">endosymbiont of Galathealinum brachiosum</name>
    <dbReference type="NCBI Taxonomy" id="2200906"/>
    <lineage>
        <taxon>Bacteria</taxon>
        <taxon>Pseudomonadati</taxon>
        <taxon>Pseudomonadota</taxon>
        <taxon>Gammaproteobacteria</taxon>
        <taxon>sulfur-oxidizing symbionts</taxon>
    </lineage>
</organism>
<evidence type="ECO:0000313" key="2">
    <source>
        <dbReference type="EMBL" id="RDH80780.1"/>
    </source>
</evidence>
<keyword evidence="1" id="KW-1133">Transmembrane helix</keyword>
<sequence>MDLLSQYLEIATFIITIFGLPVAIYIYLQEQKLQREEREYGTYDALDDKYIELQQLCLDYPNLDVFDTPFNKKPDLTEGELKQEEAILLIRISIFERAYLMYQREVAKAKQNQWEGWDIEIQEWLERQNFKEIWDIHKQYYDRRFVTYFENKRS</sequence>
<evidence type="ECO:0000256" key="1">
    <source>
        <dbReference type="SAM" id="Phobius"/>
    </source>
</evidence>
<dbReference type="AlphaFoldDB" id="A0A370D837"/>
<accession>A0A370D837</accession>
<keyword evidence="3" id="KW-1185">Reference proteome</keyword>
<feature type="transmembrane region" description="Helical" evidence="1">
    <location>
        <begin position="6"/>
        <end position="28"/>
    </location>
</feature>
<name>A0A370D837_9GAMM</name>